<keyword evidence="3" id="KW-0731">Sigma factor</keyword>
<sequence>MTGSATRERDDETLLRIAARDPDSVGSREAASELLRRYHRQVYLWCFRYVRDPDRAMDLTQDVLLRAYRAMSSFEGRSRFSSWLFVIARNCCLKAVSAPALLVDEDADPDAAEHPAAAPDAAYERAEDEERLRQLMMDKLDEAERRALWLRCIERLSVESITKVMGLENATGARALLQRARRRLRAALEESGRAVS</sequence>
<evidence type="ECO:0000256" key="2">
    <source>
        <dbReference type="ARBA" id="ARBA00023015"/>
    </source>
</evidence>
<evidence type="ECO:0000313" key="8">
    <source>
        <dbReference type="Proteomes" id="UP000580839"/>
    </source>
</evidence>
<dbReference type="GO" id="GO:0003677">
    <property type="term" value="F:DNA binding"/>
    <property type="evidence" value="ECO:0007669"/>
    <property type="project" value="UniProtKB-KW"/>
</dbReference>
<dbReference type="GO" id="GO:0006352">
    <property type="term" value="P:DNA-templated transcription initiation"/>
    <property type="evidence" value="ECO:0007669"/>
    <property type="project" value="InterPro"/>
</dbReference>
<dbReference type="PANTHER" id="PTHR43133">
    <property type="entry name" value="RNA POLYMERASE ECF-TYPE SIGMA FACTO"/>
    <property type="match status" value="1"/>
</dbReference>
<dbReference type="InterPro" id="IPR014284">
    <property type="entry name" value="RNA_pol_sigma-70_dom"/>
</dbReference>
<evidence type="ECO:0000259" key="6">
    <source>
        <dbReference type="Pfam" id="PF04542"/>
    </source>
</evidence>
<dbReference type="InterPro" id="IPR013324">
    <property type="entry name" value="RNA_pol_sigma_r3/r4-like"/>
</dbReference>
<dbReference type="NCBIfam" id="TIGR02937">
    <property type="entry name" value="sigma70-ECF"/>
    <property type="match status" value="1"/>
</dbReference>
<keyword evidence="4" id="KW-0238">DNA-binding</keyword>
<dbReference type="Gene3D" id="1.10.1740.10">
    <property type="match status" value="1"/>
</dbReference>
<evidence type="ECO:0000256" key="1">
    <source>
        <dbReference type="ARBA" id="ARBA00010641"/>
    </source>
</evidence>
<evidence type="ECO:0000313" key="7">
    <source>
        <dbReference type="EMBL" id="NOT33229.1"/>
    </source>
</evidence>
<proteinExistence type="inferred from homology"/>
<dbReference type="InterPro" id="IPR039425">
    <property type="entry name" value="RNA_pol_sigma-70-like"/>
</dbReference>
<dbReference type="EMBL" id="JABFRW010000033">
    <property type="protein sequence ID" value="NOT33229.1"/>
    <property type="molecule type" value="Genomic_DNA"/>
</dbReference>
<dbReference type="PANTHER" id="PTHR43133:SF8">
    <property type="entry name" value="RNA POLYMERASE SIGMA FACTOR HI_1459-RELATED"/>
    <property type="match status" value="1"/>
</dbReference>
<reference evidence="7 8" key="1">
    <citation type="submission" date="2020-04" db="EMBL/GenBank/DDBJ databases">
        <title>Metagenomic profiling of ammonia- and methane-oxidizing microorganisms in a Dutch drinking water treatment plant.</title>
        <authorList>
            <person name="Poghosyan L."/>
            <person name="Leucker S."/>
        </authorList>
    </citation>
    <scope>NUCLEOTIDE SEQUENCE [LARGE SCALE GENOMIC DNA]</scope>
    <source>
        <strain evidence="7">S-RSF-IL-03</strain>
    </source>
</reference>
<dbReference type="SUPFAM" id="SSF88659">
    <property type="entry name" value="Sigma3 and sigma4 domains of RNA polymerase sigma factors"/>
    <property type="match status" value="1"/>
</dbReference>
<dbReference type="SUPFAM" id="SSF88946">
    <property type="entry name" value="Sigma2 domain of RNA polymerase sigma factors"/>
    <property type="match status" value="1"/>
</dbReference>
<evidence type="ECO:0000256" key="5">
    <source>
        <dbReference type="ARBA" id="ARBA00023163"/>
    </source>
</evidence>
<dbReference type="GO" id="GO:0016987">
    <property type="term" value="F:sigma factor activity"/>
    <property type="evidence" value="ECO:0007669"/>
    <property type="project" value="UniProtKB-KW"/>
</dbReference>
<name>A0A849SVN5_UNCEI</name>
<dbReference type="Gene3D" id="1.10.10.10">
    <property type="entry name" value="Winged helix-like DNA-binding domain superfamily/Winged helix DNA-binding domain"/>
    <property type="match status" value="1"/>
</dbReference>
<dbReference type="InterPro" id="IPR036388">
    <property type="entry name" value="WH-like_DNA-bd_sf"/>
</dbReference>
<evidence type="ECO:0000256" key="4">
    <source>
        <dbReference type="ARBA" id="ARBA00023125"/>
    </source>
</evidence>
<organism evidence="7 8">
    <name type="scientific">Eiseniibacteriota bacterium</name>
    <dbReference type="NCBI Taxonomy" id="2212470"/>
    <lineage>
        <taxon>Bacteria</taxon>
        <taxon>Candidatus Eiseniibacteriota</taxon>
    </lineage>
</organism>
<dbReference type="InterPro" id="IPR007627">
    <property type="entry name" value="RNA_pol_sigma70_r2"/>
</dbReference>
<protein>
    <submittedName>
        <fullName evidence="7">Sigma-70 family RNA polymerase sigma factor</fullName>
    </submittedName>
</protein>
<dbReference type="Pfam" id="PF04542">
    <property type="entry name" value="Sigma70_r2"/>
    <property type="match status" value="1"/>
</dbReference>
<feature type="domain" description="RNA polymerase sigma-70 region 2" evidence="6">
    <location>
        <begin position="34"/>
        <end position="96"/>
    </location>
</feature>
<dbReference type="AlphaFoldDB" id="A0A849SVN5"/>
<keyword evidence="5" id="KW-0804">Transcription</keyword>
<dbReference type="InterPro" id="IPR013325">
    <property type="entry name" value="RNA_pol_sigma_r2"/>
</dbReference>
<gene>
    <name evidence="7" type="ORF">HOP12_03565</name>
</gene>
<keyword evidence="2" id="KW-0805">Transcription regulation</keyword>
<evidence type="ECO:0000256" key="3">
    <source>
        <dbReference type="ARBA" id="ARBA00023082"/>
    </source>
</evidence>
<dbReference type="Proteomes" id="UP000580839">
    <property type="component" value="Unassembled WGS sequence"/>
</dbReference>
<comment type="caution">
    <text evidence="7">The sequence shown here is derived from an EMBL/GenBank/DDBJ whole genome shotgun (WGS) entry which is preliminary data.</text>
</comment>
<accession>A0A849SVN5</accession>
<comment type="similarity">
    <text evidence="1">Belongs to the sigma-70 factor family. ECF subfamily.</text>
</comment>